<evidence type="ECO:0000256" key="2">
    <source>
        <dbReference type="ARBA" id="ARBA00006434"/>
    </source>
</evidence>
<feature type="transmembrane region" description="Helical" evidence="12">
    <location>
        <begin position="326"/>
        <end position="354"/>
    </location>
</feature>
<dbReference type="Pfam" id="PF00474">
    <property type="entry name" value="SSF"/>
    <property type="match status" value="1"/>
</dbReference>
<dbReference type="AlphaFoldDB" id="A0A6I3SIP0"/>
<dbReference type="OrthoDB" id="9814523at2"/>
<evidence type="ECO:0000256" key="11">
    <source>
        <dbReference type="RuleBase" id="RU362091"/>
    </source>
</evidence>
<proteinExistence type="inferred from homology"/>
<feature type="transmembrane region" description="Helical" evidence="12">
    <location>
        <begin position="232"/>
        <end position="254"/>
    </location>
</feature>
<feature type="transmembrane region" description="Helical" evidence="12">
    <location>
        <begin position="45"/>
        <end position="68"/>
    </location>
</feature>
<dbReference type="CDD" id="cd11480">
    <property type="entry name" value="SLC5sbd_u4"/>
    <property type="match status" value="1"/>
</dbReference>
<evidence type="ECO:0000256" key="1">
    <source>
        <dbReference type="ARBA" id="ARBA00004651"/>
    </source>
</evidence>
<dbReference type="InterPro" id="IPR038377">
    <property type="entry name" value="Na/Glc_symporter_sf"/>
</dbReference>
<feature type="transmembrane region" description="Helical" evidence="12">
    <location>
        <begin position="430"/>
        <end position="454"/>
    </location>
</feature>
<comment type="caution">
    <text evidence="13">The sequence shown here is derived from an EMBL/GenBank/DDBJ whole genome shotgun (WGS) entry which is preliminary data.</text>
</comment>
<gene>
    <name evidence="13" type="ORF">GJ688_07060</name>
</gene>
<evidence type="ECO:0000256" key="7">
    <source>
        <dbReference type="ARBA" id="ARBA00022989"/>
    </source>
</evidence>
<dbReference type="GO" id="GO:0015123">
    <property type="term" value="F:acetate transmembrane transporter activity"/>
    <property type="evidence" value="ECO:0007669"/>
    <property type="project" value="TreeGrafter"/>
</dbReference>
<feature type="transmembrane region" description="Helical" evidence="12">
    <location>
        <begin position="399"/>
        <end position="423"/>
    </location>
</feature>
<evidence type="ECO:0000256" key="4">
    <source>
        <dbReference type="ARBA" id="ARBA00022475"/>
    </source>
</evidence>
<evidence type="ECO:0000256" key="8">
    <source>
        <dbReference type="ARBA" id="ARBA00023053"/>
    </source>
</evidence>
<evidence type="ECO:0000256" key="6">
    <source>
        <dbReference type="ARBA" id="ARBA00022847"/>
    </source>
</evidence>
<keyword evidence="7 12" id="KW-1133">Transmembrane helix</keyword>
<keyword evidence="4" id="KW-1003">Cell membrane</keyword>
<dbReference type="InterPro" id="IPR001734">
    <property type="entry name" value="Na/solute_symporter"/>
</dbReference>
<feature type="transmembrane region" description="Helical" evidence="12">
    <location>
        <begin position="375"/>
        <end position="393"/>
    </location>
</feature>
<reference evidence="13 14" key="1">
    <citation type="submission" date="2019-11" db="EMBL/GenBank/DDBJ databases">
        <title>Whole-genome sequence of a the green, strictly anaerobic photosynthetic bacterium Heliobacillus mobilis DSM 6151.</title>
        <authorList>
            <person name="Kyndt J.A."/>
            <person name="Meyer T.E."/>
        </authorList>
    </citation>
    <scope>NUCLEOTIDE SEQUENCE [LARGE SCALE GENOMIC DNA]</scope>
    <source>
        <strain evidence="13 14">DSM 6151</strain>
    </source>
</reference>
<feature type="transmembrane region" description="Helical" evidence="12">
    <location>
        <begin position="154"/>
        <end position="177"/>
    </location>
</feature>
<keyword evidence="6" id="KW-0769">Symport</keyword>
<feature type="transmembrane region" description="Helical" evidence="12">
    <location>
        <begin position="266"/>
        <end position="291"/>
    </location>
</feature>
<dbReference type="GO" id="GO:0015293">
    <property type="term" value="F:symporter activity"/>
    <property type="evidence" value="ECO:0007669"/>
    <property type="project" value="UniProtKB-KW"/>
</dbReference>
<organism evidence="13 14">
    <name type="scientific">Heliobacterium mobile</name>
    <name type="common">Heliobacillus mobilis</name>
    <dbReference type="NCBI Taxonomy" id="28064"/>
    <lineage>
        <taxon>Bacteria</taxon>
        <taxon>Bacillati</taxon>
        <taxon>Bacillota</taxon>
        <taxon>Clostridia</taxon>
        <taxon>Eubacteriales</taxon>
        <taxon>Heliobacteriaceae</taxon>
        <taxon>Heliobacterium</taxon>
    </lineage>
</organism>
<dbReference type="PROSITE" id="PS50283">
    <property type="entry name" value="NA_SOLUT_SYMP_3"/>
    <property type="match status" value="1"/>
</dbReference>
<keyword evidence="5 12" id="KW-0812">Transmembrane</keyword>
<sequence>MKWITYGLFGLIVSITVGITYWAARRTSSASEFYAAGRSLSGAQNGFAIAGDYMSAASFLGIAGLIALNGYDGFMYSVGWLVAYISVLLIVAEPLRNSGKYTMADVLAYRLKPKPVRTAAALSTLVISTFYLIAQMVGAGSLIQLLVGIPYETAIVIVGVMMVLYVAFGGMLATTWVQIIKAGLLMAGAIALAIMVMMKFNFNPVTFFDAISAKHGQRFLEPGLLYKDPIELVSLGLALVLGTAGMPHILMRFYTVPTAKTARVSVIWAMVLIGIFYIMTTFLGFGASLFLTKDMITAADKGGNMAAPLLAQYLGGGAGTVGGEAMLAFIVAVAFATILAVVAGLTLAASSAFAHDFYVNVLKGGKVDEASQVKVARYATFGVGTMAILLGLLSKGQNVAHLVALAFAVASSANVPVIVYSVFWKKFNTGGAVTGIVVGLLCTLALVAVSPNYFPAKEALFPWKNPGIISIPVGFIAAFVGSLLYKEPQAEEKFDELYVRANTGIGAES</sequence>
<keyword evidence="10 12" id="KW-0472">Membrane</keyword>
<evidence type="ECO:0000256" key="12">
    <source>
        <dbReference type="SAM" id="Phobius"/>
    </source>
</evidence>
<accession>A0A6I3SIP0</accession>
<feature type="transmembrane region" description="Helical" evidence="12">
    <location>
        <begin position="6"/>
        <end position="24"/>
    </location>
</feature>
<comment type="subcellular location">
    <subcellularLocation>
        <location evidence="1">Cell membrane</location>
        <topology evidence="1">Multi-pass membrane protein</topology>
    </subcellularLocation>
</comment>
<protein>
    <submittedName>
        <fullName evidence="13">Sodium/solute symporter</fullName>
    </submittedName>
</protein>
<dbReference type="EMBL" id="WNKU01000006">
    <property type="protein sequence ID" value="MTV48738.1"/>
    <property type="molecule type" value="Genomic_DNA"/>
</dbReference>
<feature type="transmembrane region" description="Helical" evidence="12">
    <location>
        <begin position="466"/>
        <end position="485"/>
    </location>
</feature>
<keyword evidence="9" id="KW-0406">Ion transport</keyword>
<feature type="transmembrane region" description="Helical" evidence="12">
    <location>
        <begin position="116"/>
        <end position="134"/>
    </location>
</feature>
<dbReference type="GO" id="GO:0005886">
    <property type="term" value="C:plasma membrane"/>
    <property type="evidence" value="ECO:0007669"/>
    <property type="project" value="UniProtKB-SubCell"/>
</dbReference>
<dbReference type="RefSeq" id="WP_155475844.1">
    <property type="nucleotide sequence ID" value="NZ_WNKU01000006.1"/>
</dbReference>
<dbReference type="PANTHER" id="PTHR48086">
    <property type="entry name" value="SODIUM/PROLINE SYMPORTER-RELATED"/>
    <property type="match status" value="1"/>
</dbReference>
<keyword evidence="14" id="KW-1185">Reference proteome</keyword>
<dbReference type="NCBIfam" id="TIGR00813">
    <property type="entry name" value="sss"/>
    <property type="match status" value="1"/>
</dbReference>
<dbReference type="Proteomes" id="UP000430670">
    <property type="component" value="Unassembled WGS sequence"/>
</dbReference>
<evidence type="ECO:0000256" key="5">
    <source>
        <dbReference type="ARBA" id="ARBA00022692"/>
    </source>
</evidence>
<evidence type="ECO:0000313" key="13">
    <source>
        <dbReference type="EMBL" id="MTV48738.1"/>
    </source>
</evidence>
<evidence type="ECO:0000256" key="10">
    <source>
        <dbReference type="ARBA" id="ARBA00023136"/>
    </source>
</evidence>
<dbReference type="PANTHER" id="PTHR48086:SF6">
    <property type="entry name" value="CATION_ACETATE SYMPORTER ACTP"/>
    <property type="match status" value="1"/>
</dbReference>
<evidence type="ECO:0000256" key="3">
    <source>
        <dbReference type="ARBA" id="ARBA00022448"/>
    </source>
</evidence>
<comment type="similarity">
    <text evidence="2 11">Belongs to the sodium:solute symporter (SSF) (TC 2.A.21) family.</text>
</comment>
<dbReference type="InterPro" id="IPR018212">
    <property type="entry name" value="Na/solute_symporter_CS"/>
</dbReference>
<dbReference type="InterPro" id="IPR050277">
    <property type="entry name" value="Sodium:Solute_Symporter"/>
</dbReference>
<feature type="transmembrane region" description="Helical" evidence="12">
    <location>
        <begin position="184"/>
        <end position="202"/>
    </location>
</feature>
<keyword evidence="3" id="KW-0813">Transport</keyword>
<name>A0A6I3SIP0_HELMO</name>
<evidence type="ECO:0000313" key="14">
    <source>
        <dbReference type="Proteomes" id="UP000430670"/>
    </source>
</evidence>
<dbReference type="GO" id="GO:0006847">
    <property type="term" value="P:plasma membrane acetate transport"/>
    <property type="evidence" value="ECO:0007669"/>
    <property type="project" value="TreeGrafter"/>
</dbReference>
<dbReference type="PROSITE" id="PS00456">
    <property type="entry name" value="NA_SOLUT_SYMP_1"/>
    <property type="match status" value="1"/>
</dbReference>
<dbReference type="PROSITE" id="PS00457">
    <property type="entry name" value="NA_SOLUT_SYMP_2"/>
    <property type="match status" value="1"/>
</dbReference>
<feature type="transmembrane region" description="Helical" evidence="12">
    <location>
        <begin position="74"/>
        <end position="95"/>
    </location>
</feature>
<dbReference type="Gene3D" id="1.20.1730.10">
    <property type="entry name" value="Sodium/glucose cotransporter"/>
    <property type="match status" value="1"/>
</dbReference>
<keyword evidence="8" id="KW-0915">Sodium</keyword>
<evidence type="ECO:0000256" key="9">
    <source>
        <dbReference type="ARBA" id="ARBA00023065"/>
    </source>
</evidence>
<dbReference type="GO" id="GO:0006811">
    <property type="term" value="P:monoatomic ion transport"/>
    <property type="evidence" value="ECO:0007669"/>
    <property type="project" value="UniProtKB-KW"/>
</dbReference>